<sequence>MKYIIQPNYVGIHPASPMNTTYRPCLTIESSSDVHRIKCTRGTLCLRDMHDLFRIKWPTKHRHAYFCLTVQNSSACKL</sequence>
<organism evidence="1">
    <name type="scientific">Arundo donax</name>
    <name type="common">Giant reed</name>
    <name type="synonym">Donax arundinaceus</name>
    <dbReference type="NCBI Taxonomy" id="35708"/>
    <lineage>
        <taxon>Eukaryota</taxon>
        <taxon>Viridiplantae</taxon>
        <taxon>Streptophyta</taxon>
        <taxon>Embryophyta</taxon>
        <taxon>Tracheophyta</taxon>
        <taxon>Spermatophyta</taxon>
        <taxon>Magnoliopsida</taxon>
        <taxon>Liliopsida</taxon>
        <taxon>Poales</taxon>
        <taxon>Poaceae</taxon>
        <taxon>PACMAD clade</taxon>
        <taxon>Arundinoideae</taxon>
        <taxon>Arundineae</taxon>
        <taxon>Arundo</taxon>
    </lineage>
</organism>
<proteinExistence type="predicted"/>
<name>A0A0A9A5R9_ARUDO</name>
<reference evidence="1" key="2">
    <citation type="journal article" date="2015" name="Data Brief">
        <title>Shoot transcriptome of the giant reed, Arundo donax.</title>
        <authorList>
            <person name="Barrero R.A."/>
            <person name="Guerrero F.D."/>
            <person name="Moolhuijzen P."/>
            <person name="Goolsby J.A."/>
            <person name="Tidwell J."/>
            <person name="Bellgard S.E."/>
            <person name="Bellgard M.I."/>
        </authorList>
    </citation>
    <scope>NUCLEOTIDE SEQUENCE</scope>
    <source>
        <tissue evidence="1">Shoot tissue taken approximately 20 cm above the soil surface</tissue>
    </source>
</reference>
<reference evidence="1" key="1">
    <citation type="submission" date="2014-09" db="EMBL/GenBank/DDBJ databases">
        <authorList>
            <person name="Magalhaes I.L.F."/>
            <person name="Oliveira U."/>
            <person name="Santos F.R."/>
            <person name="Vidigal T.H.D.A."/>
            <person name="Brescovit A.D."/>
            <person name="Santos A.J."/>
        </authorList>
    </citation>
    <scope>NUCLEOTIDE SEQUENCE</scope>
    <source>
        <tissue evidence="1">Shoot tissue taken approximately 20 cm above the soil surface</tissue>
    </source>
</reference>
<evidence type="ECO:0000313" key="1">
    <source>
        <dbReference type="EMBL" id="JAD47004.1"/>
    </source>
</evidence>
<dbReference type="EMBL" id="GBRH01250891">
    <property type="protein sequence ID" value="JAD47004.1"/>
    <property type="molecule type" value="Transcribed_RNA"/>
</dbReference>
<dbReference type="AlphaFoldDB" id="A0A0A9A5R9"/>
<protein>
    <submittedName>
        <fullName evidence="1">Uncharacterized protein</fullName>
    </submittedName>
</protein>
<accession>A0A0A9A5R9</accession>